<evidence type="ECO:0000313" key="5">
    <source>
        <dbReference type="Proteomes" id="UP000051966"/>
    </source>
</evidence>
<dbReference type="STRING" id="1423743.FD41_GL002346"/>
<feature type="transmembrane region" description="Helical" evidence="1">
    <location>
        <begin position="115"/>
        <end position="132"/>
    </location>
</feature>
<feature type="transmembrane region" description="Helical" evidence="1">
    <location>
        <begin position="64"/>
        <end position="82"/>
    </location>
</feature>
<dbReference type="RefSeq" id="WP_235807105.1">
    <property type="nucleotide sequence ID" value="NZ_AZFY01000034.1"/>
</dbReference>
<feature type="transmembrane region" description="Helical" evidence="1">
    <location>
        <begin position="138"/>
        <end position="158"/>
    </location>
</feature>
<dbReference type="EMBL" id="BAKI01000001">
    <property type="protein sequence ID" value="GAF35332.1"/>
    <property type="molecule type" value="Genomic_DNA"/>
</dbReference>
<comment type="caution">
    <text evidence="2">The sequence shown here is derived from an EMBL/GenBank/DDBJ whole genome shotgun (WGS) entry which is preliminary data.</text>
</comment>
<accession>X0PEZ0</accession>
<dbReference type="AlphaFoldDB" id="X0PEZ0"/>
<feature type="transmembrane region" description="Helical" evidence="1">
    <location>
        <begin position="39"/>
        <end position="57"/>
    </location>
</feature>
<keyword evidence="1" id="KW-1133">Transmembrane helix</keyword>
<dbReference type="eggNOG" id="ENOG50309VT">
    <property type="taxonomic scope" value="Bacteria"/>
</dbReference>
<reference evidence="3 5" key="2">
    <citation type="journal article" date="2015" name="Genome Announc.">
        <title>Expanding the biotechnology potential of lactobacilli through comparative genomics of 213 strains and associated genera.</title>
        <authorList>
            <person name="Sun Z."/>
            <person name="Harris H.M."/>
            <person name="McCann A."/>
            <person name="Guo C."/>
            <person name="Argimon S."/>
            <person name="Zhang W."/>
            <person name="Yang X."/>
            <person name="Jeffery I.B."/>
            <person name="Cooney J.C."/>
            <person name="Kagawa T.F."/>
            <person name="Liu W."/>
            <person name="Song Y."/>
            <person name="Salvetti E."/>
            <person name="Wrobel A."/>
            <person name="Rasinkangas P."/>
            <person name="Parkhill J."/>
            <person name="Rea M.C."/>
            <person name="O'Sullivan O."/>
            <person name="Ritari J."/>
            <person name="Douillard F.P."/>
            <person name="Paul Ross R."/>
            <person name="Yang R."/>
            <person name="Briner A.E."/>
            <person name="Felis G.E."/>
            <person name="de Vos W.M."/>
            <person name="Barrangou R."/>
            <person name="Klaenhammer T.R."/>
            <person name="Caufield P.W."/>
            <person name="Cui Y."/>
            <person name="Zhang H."/>
            <person name="O'Toole P.W."/>
        </authorList>
    </citation>
    <scope>NUCLEOTIDE SEQUENCE [LARGE SCALE GENOMIC DNA]</scope>
    <source>
        <strain evidence="3 5">DSM 18382</strain>
    </source>
</reference>
<reference evidence="2" key="1">
    <citation type="journal article" date="2014" name="Genome Announc.">
        <title>Draft Genome Sequences of Two Lactobacillus Strains, L. farraginis JCM 14108T and L. composti JCM 14202T, Isolated from Compost of Distilled Shochu Residue.</title>
        <authorList>
            <person name="Yuki M."/>
            <person name="Oshima K."/>
            <person name="Suda W."/>
            <person name="Kitahara M."/>
            <person name="Kitamura K."/>
            <person name="Iida T."/>
            <person name="Hattori M."/>
            <person name="Ohkuma M."/>
        </authorList>
    </citation>
    <scope>NUCLEOTIDE SEQUENCE [LARGE SCALE GENOMIC DNA]</scope>
    <source>
        <strain evidence="2">JCM 14108</strain>
    </source>
</reference>
<evidence type="ECO:0000313" key="4">
    <source>
        <dbReference type="Proteomes" id="UP000019488"/>
    </source>
</evidence>
<proteinExistence type="predicted"/>
<evidence type="ECO:0000256" key="1">
    <source>
        <dbReference type="SAM" id="Phobius"/>
    </source>
</evidence>
<organism evidence="2 4">
    <name type="scientific">Lentilactobacillus farraginis DSM 18382 = JCM 14108</name>
    <dbReference type="NCBI Taxonomy" id="1423743"/>
    <lineage>
        <taxon>Bacteria</taxon>
        <taxon>Bacillati</taxon>
        <taxon>Bacillota</taxon>
        <taxon>Bacilli</taxon>
        <taxon>Lactobacillales</taxon>
        <taxon>Lactobacillaceae</taxon>
        <taxon>Lentilactobacillus</taxon>
    </lineage>
</organism>
<sequence>MTVKQTNLIRSDIRILVPVLIWGLFSKVGFRLFLTNHDLSYLLLLALSFSGILSQVTAKNKQPVILIGWDSVFLILGIKLFFSSSAFNGWLLLLDFILANLLSLTRLINEPHCQWIIYGVISGSGMTFLFNITAHHYFSLISLMSITLLIFANIFFSFSIFIKVGNRLSLVVIMGLILAICATLMLGALKILIIILILGFYLFFEWRVNVNKYDTRSDTSLICLLIFSLVACL</sequence>
<keyword evidence="5" id="KW-1185">Reference proteome</keyword>
<gene>
    <name evidence="3" type="ORF">FD41_GL002346</name>
    <name evidence="2" type="ORF">JCM14108_212</name>
</gene>
<protein>
    <submittedName>
        <fullName evidence="2">Uncharacterized protein</fullName>
    </submittedName>
</protein>
<evidence type="ECO:0000313" key="3">
    <source>
        <dbReference type="EMBL" id="KRM10159.1"/>
    </source>
</evidence>
<evidence type="ECO:0000313" key="2">
    <source>
        <dbReference type="EMBL" id="GAF35332.1"/>
    </source>
</evidence>
<keyword evidence="1" id="KW-0812">Transmembrane</keyword>
<feature type="transmembrane region" description="Helical" evidence="1">
    <location>
        <begin position="12"/>
        <end position="33"/>
    </location>
</feature>
<name>X0PEZ0_9LACO</name>
<keyword evidence="1" id="KW-0472">Membrane</keyword>
<dbReference type="EMBL" id="AZFY01000034">
    <property type="protein sequence ID" value="KRM10159.1"/>
    <property type="molecule type" value="Genomic_DNA"/>
</dbReference>
<dbReference type="Proteomes" id="UP000051966">
    <property type="component" value="Unassembled WGS sequence"/>
</dbReference>
<dbReference type="PATRIC" id="fig|1423743.5.peg.2407"/>
<feature type="transmembrane region" description="Helical" evidence="1">
    <location>
        <begin position="170"/>
        <end position="203"/>
    </location>
</feature>
<dbReference type="Proteomes" id="UP000019488">
    <property type="component" value="Unassembled WGS sequence"/>
</dbReference>